<sequence length="139" mass="14524">MIIAVIDGQGGGIGRVVVEKLRHELGLECWIIGLGTNAVATSIMLKAGANEGASGENAVVRTVSRADMIVGSVAILAANSYSGELTPAMAEAVASSPAVKVLIPLNRHGIELTGVVDESLPIQVDRLVSRVREIWNNQK</sequence>
<name>A0A0W8E607_9ZZZZ</name>
<organism evidence="1">
    <name type="scientific">hydrocarbon metagenome</name>
    <dbReference type="NCBI Taxonomy" id="938273"/>
    <lineage>
        <taxon>unclassified sequences</taxon>
        <taxon>metagenomes</taxon>
        <taxon>ecological metagenomes</taxon>
    </lineage>
</organism>
<dbReference type="InterPro" id="IPR024208">
    <property type="entry name" value="DUF3842"/>
</dbReference>
<reference evidence="1" key="1">
    <citation type="journal article" date="2015" name="Proc. Natl. Acad. Sci. U.S.A.">
        <title>Networks of energetic and metabolic interactions define dynamics in microbial communities.</title>
        <authorList>
            <person name="Embree M."/>
            <person name="Liu J.K."/>
            <person name="Al-Bassam M.M."/>
            <person name="Zengler K."/>
        </authorList>
    </citation>
    <scope>NUCLEOTIDE SEQUENCE</scope>
</reference>
<evidence type="ECO:0000313" key="1">
    <source>
        <dbReference type="EMBL" id="KUG03897.1"/>
    </source>
</evidence>
<accession>A0A0W8E607</accession>
<evidence type="ECO:0008006" key="2">
    <source>
        <dbReference type="Google" id="ProtNLM"/>
    </source>
</evidence>
<dbReference type="Pfam" id="PF12953">
    <property type="entry name" value="DUF3842"/>
    <property type="match status" value="1"/>
</dbReference>
<comment type="caution">
    <text evidence="1">The sequence shown here is derived from an EMBL/GenBank/DDBJ whole genome shotgun (WGS) entry which is preliminary data.</text>
</comment>
<proteinExistence type="predicted"/>
<gene>
    <name evidence="1" type="ORF">ASZ90_018677</name>
</gene>
<dbReference type="AlphaFoldDB" id="A0A0W8E607"/>
<dbReference type="EMBL" id="LNQE01001865">
    <property type="protein sequence ID" value="KUG03897.1"/>
    <property type="molecule type" value="Genomic_DNA"/>
</dbReference>
<protein>
    <recommendedName>
        <fullName evidence="2">DUF3842 family protein</fullName>
    </recommendedName>
</protein>